<reference evidence="1" key="1">
    <citation type="journal article" date="2021" name="Proc. Natl. Acad. Sci. U.S.A.">
        <title>A Catalog of Tens of Thousands of Viruses from Human Metagenomes Reveals Hidden Associations with Chronic Diseases.</title>
        <authorList>
            <person name="Tisza M.J."/>
            <person name="Buck C.B."/>
        </authorList>
    </citation>
    <scope>NUCLEOTIDE SEQUENCE</scope>
    <source>
        <strain evidence="1">Ctpbb7</strain>
    </source>
</reference>
<name>A0A8S5N0B9_9CAUD</name>
<accession>A0A8S5N0B9</accession>
<evidence type="ECO:0000313" key="1">
    <source>
        <dbReference type="EMBL" id="DAD88117.1"/>
    </source>
</evidence>
<protein>
    <submittedName>
        <fullName evidence="1">Uncharacterized protein</fullName>
    </submittedName>
</protein>
<organism evidence="1">
    <name type="scientific">Siphoviridae sp. ctpbb7</name>
    <dbReference type="NCBI Taxonomy" id="2826465"/>
    <lineage>
        <taxon>Viruses</taxon>
        <taxon>Duplodnaviria</taxon>
        <taxon>Heunggongvirae</taxon>
        <taxon>Uroviricota</taxon>
        <taxon>Caudoviricetes</taxon>
    </lineage>
</organism>
<proteinExistence type="predicted"/>
<sequence length="67" mass="7998">MRQPRDIYINKMTAECEDTMSAHRIVIYADFVQPVTYREAEQYITEIMRRGCDSLDKERAEPRRSRG</sequence>
<dbReference type="EMBL" id="BK015035">
    <property type="protein sequence ID" value="DAD88117.1"/>
    <property type="molecule type" value="Genomic_DNA"/>
</dbReference>